<evidence type="ECO:0000313" key="3">
    <source>
        <dbReference type="EMBL" id="MBR7742430.1"/>
    </source>
</evidence>
<dbReference type="NCBIfam" id="TIGR03709">
    <property type="entry name" value="PPK2_rel_1"/>
    <property type="match status" value="1"/>
</dbReference>
<dbReference type="RefSeq" id="WP_211601561.1">
    <property type="nucleotide sequence ID" value="NZ_JAGSNF010000003.1"/>
</dbReference>
<dbReference type="Proteomes" id="UP000677016">
    <property type="component" value="Unassembled WGS sequence"/>
</dbReference>
<dbReference type="InterPro" id="IPR022300">
    <property type="entry name" value="PPK2-rel_1"/>
</dbReference>
<keyword evidence="3" id="KW-0418">Kinase</keyword>
<feature type="region of interest" description="Disordered" evidence="1">
    <location>
        <begin position="1"/>
        <end position="63"/>
    </location>
</feature>
<dbReference type="InterPro" id="IPR027417">
    <property type="entry name" value="P-loop_NTPase"/>
</dbReference>
<dbReference type="Pfam" id="PF03976">
    <property type="entry name" value="PPK2"/>
    <property type="match status" value="1"/>
</dbReference>
<keyword evidence="4" id="KW-1185">Reference proteome</keyword>
<proteinExistence type="predicted"/>
<dbReference type="GO" id="GO:0016301">
    <property type="term" value="F:kinase activity"/>
    <property type="evidence" value="ECO:0007669"/>
    <property type="project" value="UniProtKB-KW"/>
</dbReference>
<protein>
    <submittedName>
        <fullName evidence="3">Polyphosphate kinase 2 family protein</fullName>
    </submittedName>
</protein>
<sequence length="334" mass="37196">MAKGSRKKSGKKADAASLGKGKPPKRARVADEELTGKAARKLAKQKAKEKQARADETTGSWSDLLRFRPGDRLADVHPRSTPGFAGKKKHAEEAMAALQARLGDLQERLYAEASGGGGRSVLLVIQGMDTAGKGGIMRHVVGSVDPQGVAITAFKVPTAEERRHPFLWRIRRALPAAGRIGVFDRSHYEDVLVVRVHDLVPRAQWARRYGQINRFEEGVVDGGTSVVKVMLHVSQKEQKARLGERLRRPDKFWKYNPGDVDERMHWDAYQEAYQVALERCSTDAAPWHVVPADRKWFARLAVTNLLLEALEAMDPQWPAADFDVDAERERLAAT</sequence>
<feature type="compositionally biased region" description="Basic residues" evidence="1">
    <location>
        <begin position="1"/>
        <end position="10"/>
    </location>
</feature>
<organism evidence="3 4">
    <name type="scientific">Phycicoccus avicenniae</name>
    <dbReference type="NCBI Taxonomy" id="2828860"/>
    <lineage>
        <taxon>Bacteria</taxon>
        <taxon>Bacillati</taxon>
        <taxon>Actinomycetota</taxon>
        <taxon>Actinomycetes</taxon>
        <taxon>Micrococcales</taxon>
        <taxon>Intrasporangiaceae</taxon>
        <taxon>Phycicoccus</taxon>
    </lineage>
</organism>
<dbReference type="SUPFAM" id="SSF52540">
    <property type="entry name" value="P-loop containing nucleoside triphosphate hydrolases"/>
    <property type="match status" value="1"/>
</dbReference>
<evidence type="ECO:0000313" key="4">
    <source>
        <dbReference type="Proteomes" id="UP000677016"/>
    </source>
</evidence>
<evidence type="ECO:0000256" key="1">
    <source>
        <dbReference type="SAM" id="MobiDB-lite"/>
    </source>
</evidence>
<gene>
    <name evidence="3" type="ORF">KC207_03895</name>
</gene>
<name>A0A941HZ12_9MICO</name>
<dbReference type="GO" id="GO:0006797">
    <property type="term" value="P:polyphosphate metabolic process"/>
    <property type="evidence" value="ECO:0007669"/>
    <property type="project" value="InterPro"/>
</dbReference>
<dbReference type="EMBL" id="JAGSNF010000003">
    <property type="protein sequence ID" value="MBR7742430.1"/>
    <property type="molecule type" value="Genomic_DNA"/>
</dbReference>
<accession>A0A941HZ12</accession>
<keyword evidence="3" id="KW-0808">Transferase</keyword>
<evidence type="ECO:0000259" key="2">
    <source>
        <dbReference type="Pfam" id="PF03976"/>
    </source>
</evidence>
<dbReference type="InterPro" id="IPR022488">
    <property type="entry name" value="PPK2-related"/>
</dbReference>
<dbReference type="Gene3D" id="3.40.50.300">
    <property type="entry name" value="P-loop containing nucleotide triphosphate hydrolases"/>
    <property type="match status" value="1"/>
</dbReference>
<reference evidence="3" key="1">
    <citation type="submission" date="2021-04" db="EMBL/GenBank/DDBJ databases">
        <title>Phycicoccus avicenniae sp. nov., a novel endophytic actinomycetes isolated from branch of Avicennia mariana.</title>
        <authorList>
            <person name="Tuo L."/>
        </authorList>
    </citation>
    <scope>NUCLEOTIDE SEQUENCE</scope>
    <source>
        <strain evidence="3">BSK3Z-2</strain>
    </source>
</reference>
<comment type="caution">
    <text evidence="3">The sequence shown here is derived from an EMBL/GenBank/DDBJ whole genome shotgun (WGS) entry which is preliminary data.</text>
</comment>
<feature type="domain" description="Polyphosphate kinase-2-related" evidence="2">
    <location>
        <begin position="87"/>
        <end position="316"/>
    </location>
</feature>
<dbReference type="AlphaFoldDB" id="A0A941HZ12"/>
<dbReference type="PANTHER" id="PTHR34383">
    <property type="entry name" value="POLYPHOSPHATE:AMP PHOSPHOTRANSFERASE-RELATED"/>
    <property type="match status" value="1"/>
</dbReference>
<dbReference type="GO" id="GO:0016776">
    <property type="term" value="F:phosphotransferase activity, phosphate group as acceptor"/>
    <property type="evidence" value="ECO:0007669"/>
    <property type="project" value="InterPro"/>
</dbReference>
<feature type="compositionally biased region" description="Basic and acidic residues" evidence="1">
    <location>
        <begin position="46"/>
        <end position="56"/>
    </location>
</feature>
<dbReference type="PANTHER" id="PTHR34383:SF3">
    <property type="entry name" value="POLYPHOSPHATE:AMP PHOSPHOTRANSFERASE"/>
    <property type="match status" value="1"/>
</dbReference>